<dbReference type="AlphaFoldDB" id="B5YIU1"/>
<evidence type="ECO:0000313" key="2">
    <source>
        <dbReference type="Proteomes" id="UP000000718"/>
    </source>
</evidence>
<dbReference type="EnsemblBacteria" id="ACI20994">
    <property type="protein sequence ID" value="ACI20994"/>
    <property type="gene ID" value="THEYE_A2028"/>
</dbReference>
<dbReference type="HOGENOM" id="CLU_2345760_0_0_0"/>
<organism evidence="1 2">
    <name type="scientific">Thermodesulfovibrio yellowstonii (strain ATCC 51303 / DSM 11347 / YP87)</name>
    <dbReference type="NCBI Taxonomy" id="289376"/>
    <lineage>
        <taxon>Bacteria</taxon>
        <taxon>Pseudomonadati</taxon>
        <taxon>Nitrospirota</taxon>
        <taxon>Thermodesulfovibrionia</taxon>
        <taxon>Thermodesulfovibrionales</taxon>
        <taxon>Thermodesulfovibrionaceae</taxon>
        <taxon>Thermodesulfovibrio</taxon>
    </lineage>
</organism>
<sequence>MVQMKPVGSGDRLCWKFDFISHMVQMKHHICKKIRIVFSSLYIPHGSDETMQKDVTENMLKNFISHMVQMKPTGQNVTVDEVEIFISHMVQMKHFKF</sequence>
<gene>
    <name evidence="1" type="ordered locus">THEYE_A2028</name>
</gene>
<reference evidence="1 2" key="2">
    <citation type="journal article" date="2015" name="Genome Announc.">
        <title>Genome Sequence of the Sulfate-Reducing Thermophilic Bacterium Thermodesulfovibrio yellowstonii Strain DSM 11347T (Phylum Nitrospirae).</title>
        <authorList>
            <person name="Bhatnagar S."/>
            <person name="Badger J.H."/>
            <person name="Madupu R."/>
            <person name="Khouri H.M."/>
            <person name="O'Connor E.M."/>
            <person name="Robb F.T."/>
            <person name="Ward N.L."/>
            <person name="Eisen J.A."/>
        </authorList>
    </citation>
    <scope>NUCLEOTIDE SEQUENCE [LARGE SCALE GENOMIC DNA]</scope>
    <source>
        <strain evidence="2">ATCC 51303 / DSM 11347 / YP87</strain>
    </source>
</reference>
<protein>
    <submittedName>
        <fullName evidence="1">Uncharacterized protein</fullName>
    </submittedName>
</protein>
<reference evidence="2" key="1">
    <citation type="submission" date="2008-08" db="EMBL/GenBank/DDBJ databases">
        <title>The complete genome sequence of Thermodesulfovibrio yellowstonii strain ATCC 51303 / DSM 11347 / YP87.</title>
        <authorList>
            <person name="Dodson R.J."/>
            <person name="Durkin A.S."/>
            <person name="Wu M."/>
            <person name="Eisen J."/>
            <person name="Sutton G."/>
        </authorList>
    </citation>
    <scope>NUCLEOTIDE SEQUENCE [LARGE SCALE GENOMIC DNA]</scope>
    <source>
        <strain evidence="2">ATCC 51303 / DSM 11347 / YP87</strain>
    </source>
</reference>
<dbReference type="EMBL" id="CP001147">
    <property type="protein sequence ID" value="ACI20994.1"/>
    <property type="molecule type" value="Genomic_DNA"/>
</dbReference>
<evidence type="ECO:0000313" key="1">
    <source>
        <dbReference type="EMBL" id="ACI20994.1"/>
    </source>
</evidence>
<dbReference type="KEGG" id="tye:THEYE_A2028"/>
<proteinExistence type="predicted"/>
<keyword evidence="2" id="KW-1185">Reference proteome</keyword>
<dbReference type="PATRIC" id="fig|289376.4.peg.1978"/>
<name>B5YIU1_THEYD</name>
<accession>B5YIU1</accession>
<dbReference type="InParanoid" id="B5YIU1"/>
<dbReference type="Proteomes" id="UP000000718">
    <property type="component" value="Chromosome"/>
</dbReference>